<comment type="caution">
    <text evidence="2">The sequence shown here is derived from an EMBL/GenBank/DDBJ whole genome shotgun (WGS) entry which is preliminary data.</text>
</comment>
<accession>A0ABS1LD93</accession>
<dbReference type="SUPFAM" id="SSF160379">
    <property type="entry name" value="SP0830-like"/>
    <property type="match status" value="1"/>
</dbReference>
<sequence>MTATSVAFFRNLNVGQRRSPSRDQLLDAFAAAGATDVLSHLSNGTVAFTAAGDPQPLADAVAERLSTVCDYADLAVVRPVAWLVDLDLDALPDGCELTLFDGPSPFPEAAVGPGPRRRHGAGRRPPPRDRPEPRGAPQQRHSRHRVAARGPGHVSRCRDRPAPARPRRPPLIVGDTPGMHVESLGDSRARAAGSSCPPAS</sequence>
<protein>
    <submittedName>
        <fullName evidence="2">DUF1697 domain-containing protein</fullName>
    </submittedName>
</protein>
<name>A0ABS1LD93_9ACTN</name>
<reference evidence="2 3" key="1">
    <citation type="submission" date="2021-01" db="EMBL/GenBank/DDBJ databases">
        <title>Genome seq and assembly of Nocardiodes sp. G10.</title>
        <authorList>
            <person name="Chhetri G."/>
        </authorList>
    </citation>
    <scope>NUCLEOTIDE SEQUENCE [LARGE SCALE GENOMIC DNA]</scope>
    <source>
        <strain evidence="2 3">G10</strain>
    </source>
</reference>
<proteinExistence type="predicted"/>
<dbReference type="InterPro" id="IPR012545">
    <property type="entry name" value="DUF1697"/>
</dbReference>
<dbReference type="EMBL" id="JAERSG010000006">
    <property type="protein sequence ID" value="MBL0749655.1"/>
    <property type="molecule type" value="Genomic_DNA"/>
</dbReference>
<feature type="region of interest" description="Disordered" evidence="1">
    <location>
        <begin position="102"/>
        <end position="200"/>
    </location>
</feature>
<gene>
    <name evidence="2" type="ORF">JI751_18695</name>
</gene>
<dbReference type="Proteomes" id="UP000636918">
    <property type="component" value="Unassembled WGS sequence"/>
</dbReference>
<evidence type="ECO:0000256" key="1">
    <source>
        <dbReference type="SAM" id="MobiDB-lite"/>
    </source>
</evidence>
<evidence type="ECO:0000313" key="3">
    <source>
        <dbReference type="Proteomes" id="UP000636918"/>
    </source>
</evidence>
<organism evidence="2 3">
    <name type="scientific">Nocardioides baculatus</name>
    <dbReference type="NCBI Taxonomy" id="2801337"/>
    <lineage>
        <taxon>Bacteria</taxon>
        <taxon>Bacillati</taxon>
        <taxon>Actinomycetota</taxon>
        <taxon>Actinomycetes</taxon>
        <taxon>Propionibacteriales</taxon>
        <taxon>Nocardioidaceae</taxon>
        <taxon>Nocardioides</taxon>
    </lineage>
</organism>
<dbReference type="Pfam" id="PF08002">
    <property type="entry name" value="DUF1697"/>
    <property type="match status" value="1"/>
</dbReference>
<evidence type="ECO:0000313" key="2">
    <source>
        <dbReference type="EMBL" id="MBL0749655.1"/>
    </source>
</evidence>
<keyword evidence="3" id="KW-1185">Reference proteome</keyword>
<dbReference type="Gene3D" id="3.30.70.1280">
    <property type="entry name" value="SP0830-like domains"/>
    <property type="match status" value="1"/>
</dbReference>